<protein>
    <submittedName>
        <fullName evidence="3">Uncharacterized protein</fullName>
    </submittedName>
</protein>
<keyword evidence="1" id="KW-0472">Membrane</keyword>
<proteinExistence type="predicted"/>
<sequence>MNQINLIMINVSLTLIFLNKMTGSKEGIYMIIVLIMNYLKEKSRFIKKTAKSIMHTLKEKLTYMNILRHVVAPRIRINAQNFIVDVRTMTQLLFFVIFLVMMTCKKKKLLLQKKFYL</sequence>
<organism evidence="3 4">
    <name type="scientific">Plasmodium vivax North Korean</name>
    <dbReference type="NCBI Taxonomy" id="1035514"/>
    <lineage>
        <taxon>Eukaryota</taxon>
        <taxon>Sar</taxon>
        <taxon>Alveolata</taxon>
        <taxon>Apicomplexa</taxon>
        <taxon>Aconoidasida</taxon>
        <taxon>Haemosporida</taxon>
        <taxon>Plasmodiidae</taxon>
        <taxon>Plasmodium</taxon>
        <taxon>Plasmodium (Plasmodium)</taxon>
    </lineage>
</organism>
<keyword evidence="1" id="KW-0812">Transmembrane</keyword>
<evidence type="ECO:0000313" key="3">
    <source>
        <dbReference type="EMBL" id="KMZ96151.1"/>
    </source>
</evidence>
<reference evidence="3 4" key="1">
    <citation type="submission" date="2011-09" db="EMBL/GenBank/DDBJ databases">
        <title>The Genome Sequence of Plasmodium vivax North Korean.</title>
        <authorList>
            <consortium name="The Broad Institute Genome Sequencing Platform"/>
            <consortium name="The Broad Institute Genome Sequencing Center for Infectious Disease"/>
            <person name="Neafsey D."/>
            <person name="Carlton J."/>
            <person name="Barnwell J."/>
            <person name="Collins W."/>
            <person name="Escalante A."/>
            <person name="Mullikin J."/>
            <person name="Saul A."/>
            <person name="Guigo R."/>
            <person name="Camara F."/>
            <person name="Young S.K."/>
            <person name="Zeng Q."/>
            <person name="Gargeya S."/>
            <person name="Fitzgerald M."/>
            <person name="Haas B."/>
            <person name="Abouelleil A."/>
            <person name="Alvarado L."/>
            <person name="Arachchi H.M."/>
            <person name="Berlin A."/>
            <person name="Brown A."/>
            <person name="Chapman S.B."/>
            <person name="Chen Z."/>
            <person name="Dunbar C."/>
            <person name="Freedman E."/>
            <person name="Gearin G."/>
            <person name="Gellesch M."/>
            <person name="Goldberg J."/>
            <person name="Griggs A."/>
            <person name="Gujja S."/>
            <person name="Heiman D."/>
            <person name="Howarth C."/>
            <person name="Larson L."/>
            <person name="Lui A."/>
            <person name="MacDonald P.J.P."/>
            <person name="Montmayeur A."/>
            <person name="Murphy C."/>
            <person name="Neiman D."/>
            <person name="Pearson M."/>
            <person name="Priest M."/>
            <person name="Roberts A."/>
            <person name="Saif S."/>
            <person name="Shea T."/>
            <person name="Shenoy N."/>
            <person name="Sisk P."/>
            <person name="Stolte C."/>
            <person name="Sykes S."/>
            <person name="Wortman J."/>
            <person name="Nusbaum C."/>
            <person name="Birren B."/>
        </authorList>
    </citation>
    <scope>NUCLEOTIDE SEQUENCE [LARGE SCALE GENOMIC DNA]</scope>
    <source>
        <strain evidence="3 4">North Korean</strain>
    </source>
</reference>
<accession>A0A0J9TLY0</accession>
<evidence type="ECO:0000313" key="4">
    <source>
        <dbReference type="Proteomes" id="UP000053239"/>
    </source>
</evidence>
<evidence type="ECO:0000256" key="1">
    <source>
        <dbReference type="SAM" id="Phobius"/>
    </source>
</evidence>
<feature type="signal peptide" evidence="2">
    <location>
        <begin position="1"/>
        <end position="23"/>
    </location>
</feature>
<gene>
    <name evidence="3" type="ORF">PVNG_05797</name>
</gene>
<feature type="transmembrane region" description="Helical" evidence="1">
    <location>
        <begin position="88"/>
        <end position="104"/>
    </location>
</feature>
<keyword evidence="2" id="KW-0732">Signal</keyword>
<evidence type="ECO:0000256" key="2">
    <source>
        <dbReference type="SAM" id="SignalP"/>
    </source>
</evidence>
<dbReference type="EMBL" id="KQ235648">
    <property type="protein sequence ID" value="KMZ96151.1"/>
    <property type="molecule type" value="Genomic_DNA"/>
</dbReference>
<dbReference type="Proteomes" id="UP000053239">
    <property type="component" value="Unassembled WGS sequence"/>
</dbReference>
<dbReference type="AlphaFoldDB" id="A0A0J9TLY0"/>
<feature type="chain" id="PRO_5005323426" evidence="2">
    <location>
        <begin position="24"/>
        <end position="117"/>
    </location>
</feature>
<name>A0A0J9TLY0_PLAVI</name>
<keyword evidence="1" id="KW-1133">Transmembrane helix</keyword>